<dbReference type="AlphaFoldDB" id="Q1ASE0"/>
<sequence length="411" mass="43974">MLRGFAFRPTSRGWQALAAGAAVLAVARLVGTTQLHQLAYLLLLLVAAALALGAAGLAGLGFERRLPEGGRITAGRPAGVELVLHNRSRLLWTSRLEVEDVLARRESAALPPLPPGRRRRARLSATFPRRGVYRLGPAVVRGVDPFGLLVFSRAFRGEDEVVVYPRVHPLRGFPVRGGEAQAGSRGSRGRRGEEFAGLREYRRGDDRRHIHWKSLARTGELFVKEFALHAPRSYTVALDLRRGGFRSLEAAVEDAVSAAASILAHLREEGLGFRLLCTDRAGSGTEAGEGHAAYWEAMRVLAGVRADGEAGLGEALDGEDRGSFGDGVILVCRREEEGLRARVRRLREAGLAVVAVLVAEHTYRGGAAQPGPEARFSSFASELEAAGARVLVVRHPEGVAGLGGGPARGAV</sequence>
<evidence type="ECO:0000313" key="4">
    <source>
        <dbReference type="Proteomes" id="UP000006637"/>
    </source>
</evidence>
<dbReference type="Pfam" id="PF01882">
    <property type="entry name" value="DUF58"/>
    <property type="match status" value="1"/>
</dbReference>
<keyword evidence="4" id="KW-1185">Reference proteome</keyword>
<dbReference type="PANTHER" id="PTHR34351:SF1">
    <property type="entry name" value="SLR1927 PROTEIN"/>
    <property type="match status" value="1"/>
</dbReference>
<evidence type="ECO:0000256" key="1">
    <source>
        <dbReference type="SAM" id="Phobius"/>
    </source>
</evidence>
<protein>
    <recommendedName>
        <fullName evidence="2">DUF58 domain-containing protein</fullName>
    </recommendedName>
</protein>
<keyword evidence="1" id="KW-1133">Transmembrane helix</keyword>
<dbReference type="EMBL" id="CP000386">
    <property type="protein sequence ID" value="ABG05688.1"/>
    <property type="molecule type" value="Genomic_DNA"/>
</dbReference>
<proteinExistence type="predicted"/>
<dbReference type="OrthoDB" id="9812729at2"/>
<dbReference type="PANTHER" id="PTHR34351">
    <property type="entry name" value="SLR1927 PROTEIN-RELATED"/>
    <property type="match status" value="1"/>
</dbReference>
<gene>
    <name evidence="3" type="ordered locus">Rxyl_2774</name>
</gene>
<feature type="domain" description="DUF58" evidence="2">
    <location>
        <begin position="198"/>
        <end position="270"/>
    </location>
</feature>
<dbReference type="eggNOG" id="COG1721">
    <property type="taxonomic scope" value="Bacteria"/>
</dbReference>
<reference evidence="3 4" key="1">
    <citation type="submission" date="2006-06" db="EMBL/GenBank/DDBJ databases">
        <title>Complete sequence of Rubrobacter xylanophilus DSM 9941.</title>
        <authorList>
            <consortium name="US DOE Joint Genome Institute"/>
            <person name="Copeland A."/>
            <person name="Lucas S."/>
            <person name="Lapidus A."/>
            <person name="Barry K."/>
            <person name="Detter J.C."/>
            <person name="Glavina del Rio T."/>
            <person name="Hammon N."/>
            <person name="Israni S."/>
            <person name="Dalin E."/>
            <person name="Tice H."/>
            <person name="Pitluck S."/>
            <person name="Munk A.C."/>
            <person name="Brettin T."/>
            <person name="Bruce D."/>
            <person name="Han C."/>
            <person name="Tapia R."/>
            <person name="Gilna P."/>
            <person name="Schmutz J."/>
            <person name="Larimer F."/>
            <person name="Land M."/>
            <person name="Hauser L."/>
            <person name="Kyrpides N."/>
            <person name="Lykidis A."/>
            <person name="da Costa M.S."/>
            <person name="Rainey F.A."/>
            <person name="Empadinhas N."/>
            <person name="Jolivet E."/>
            <person name="Battista J.R."/>
            <person name="Richardson P."/>
        </authorList>
    </citation>
    <scope>NUCLEOTIDE SEQUENCE [LARGE SCALE GENOMIC DNA]</scope>
    <source>
        <strain evidence="4">DSM 9941 / NBRC 16129 / PRD-1</strain>
    </source>
</reference>
<dbReference type="KEGG" id="rxy:Rxyl_2774"/>
<dbReference type="InterPro" id="IPR002881">
    <property type="entry name" value="DUF58"/>
</dbReference>
<dbReference type="Proteomes" id="UP000006637">
    <property type="component" value="Chromosome"/>
</dbReference>
<dbReference type="HOGENOM" id="CLU_026152_2_0_11"/>
<dbReference type="STRING" id="266117.Rxyl_2774"/>
<keyword evidence="1" id="KW-0472">Membrane</keyword>
<name>Q1ASE0_RUBXD</name>
<feature type="transmembrane region" description="Helical" evidence="1">
    <location>
        <begin position="39"/>
        <end position="62"/>
    </location>
</feature>
<dbReference type="RefSeq" id="WP_011565697.1">
    <property type="nucleotide sequence ID" value="NC_008148.1"/>
</dbReference>
<evidence type="ECO:0000313" key="3">
    <source>
        <dbReference type="EMBL" id="ABG05688.1"/>
    </source>
</evidence>
<keyword evidence="1" id="KW-0812">Transmembrane</keyword>
<evidence type="ECO:0000259" key="2">
    <source>
        <dbReference type="Pfam" id="PF01882"/>
    </source>
</evidence>
<organism evidence="3 4">
    <name type="scientific">Rubrobacter xylanophilus (strain DSM 9941 / JCM 11954 / NBRC 16129 / PRD-1)</name>
    <dbReference type="NCBI Taxonomy" id="266117"/>
    <lineage>
        <taxon>Bacteria</taxon>
        <taxon>Bacillati</taxon>
        <taxon>Actinomycetota</taxon>
        <taxon>Rubrobacteria</taxon>
        <taxon>Rubrobacterales</taxon>
        <taxon>Rubrobacteraceae</taxon>
        <taxon>Rubrobacter</taxon>
    </lineage>
</organism>
<accession>Q1ASE0</accession>